<dbReference type="EMBL" id="FOZK01000006">
    <property type="protein sequence ID" value="SFS12784.1"/>
    <property type="molecule type" value="Genomic_DNA"/>
</dbReference>
<dbReference type="AlphaFoldDB" id="A0A1I6MAM9"/>
<sequence length="95" mass="10578">MADRILKANAYTTFDLLDGVVEGHGFTEEAFAILNVTTDSRDDPEFVELQVEMDNTDLDEVRPHADKLSLSADQAREMADELEKYAGRVEAAAEE</sequence>
<dbReference type="RefSeq" id="WP_089819296.1">
    <property type="nucleotide sequence ID" value="NZ_FOZK01000006.1"/>
</dbReference>
<evidence type="ECO:0000256" key="1">
    <source>
        <dbReference type="SAM" id="Coils"/>
    </source>
</evidence>
<reference evidence="2 3" key="1">
    <citation type="submission" date="2016-10" db="EMBL/GenBank/DDBJ databases">
        <authorList>
            <person name="de Groot N.N."/>
        </authorList>
    </citation>
    <scope>NUCLEOTIDE SEQUENCE [LARGE SCALE GENOMIC DNA]</scope>
    <source>
        <strain evidence="2 3">CGMCC 1.10457</strain>
    </source>
</reference>
<protein>
    <submittedName>
        <fullName evidence="2">Uncharacterized protein</fullName>
    </submittedName>
</protein>
<dbReference type="Pfam" id="PF19887">
    <property type="entry name" value="DUF6360"/>
    <property type="match status" value="1"/>
</dbReference>
<keyword evidence="3" id="KW-1185">Reference proteome</keyword>
<dbReference type="OrthoDB" id="156156at2157"/>
<feature type="coiled-coil region" evidence="1">
    <location>
        <begin position="65"/>
        <end position="95"/>
    </location>
</feature>
<name>A0A1I6MAM9_9EURY</name>
<accession>A0A1I6MAM9</accession>
<organism evidence="2 3">
    <name type="scientific">Halomicrobium zhouii</name>
    <dbReference type="NCBI Taxonomy" id="767519"/>
    <lineage>
        <taxon>Archaea</taxon>
        <taxon>Methanobacteriati</taxon>
        <taxon>Methanobacteriota</taxon>
        <taxon>Stenosarchaea group</taxon>
        <taxon>Halobacteria</taxon>
        <taxon>Halobacteriales</taxon>
        <taxon>Haloarculaceae</taxon>
        <taxon>Halomicrobium</taxon>
    </lineage>
</organism>
<keyword evidence="1" id="KW-0175">Coiled coil</keyword>
<dbReference type="InterPro" id="IPR045940">
    <property type="entry name" value="DUF6360"/>
</dbReference>
<gene>
    <name evidence="2" type="ORF">SAMN05216559_4127</name>
</gene>
<evidence type="ECO:0000313" key="3">
    <source>
        <dbReference type="Proteomes" id="UP000199062"/>
    </source>
</evidence>
<proteinExistence type="predicted"/>
<evidence type="ECO:0000313" key="2">
    <source>
        <dbReference type="EMBL" id="SFS12784.1"/>
    </source>
</evidence>
<dbReference type="Proteomes" id="UP000199062">
    <property type="component" value="Unassembled WGS sequence"/>
</dbReference>